<evidence type="ECO:0000259" key="1">
    <source>
        <dbReference type="SMART" id="SM00858"/>
    </source>
</evidence>
<accession>A0ABU2H662</accession>
<protein>
    <submittedName>
        <fullName evidence="2">SAF domain-containing protein</fullName>
    </submittedName>
</protein>
<sequence>MPESIVPRTPRGFRLARWLARWRRLLSGACVALAVTGAVLAVRPPDEPTVEVVVAATDLTASTPLTGDDLSTRELPSAHRPDGAVDEVAAITGAHLTGPVRRGEVLTSARIAEDAAAEYGDDLVAAPVRIADSGVLDILTPGSRVDVLGRAASEELAMGFGGAAEAQVVVADRPVLALPNQGDTFGPAGALILVAVSADEAQRLAGYPDPGQLSITIRS</sequence>
<name>A0ABU2H662_9ACTN</name>
<dbReference type="RefSeq" id="WP_310911863.1">
    <property type="nucleotide sequence ID" value="NZ_JAVLVT010000003.1"/>
</dbReference>
<reference evidence="3" key="1">
    <citation type="submission" date="2023-07" db="EMBL/GenBank/DDBJ databases">
        <title>Novel species in the genus Lipingzhangella isolated from Sambhar Salt Lake.</title>
        <authorList>
            <person name="Jiya N."/>
            <person name="Kajale S."/>
            <person name="Sharma A."/>
        </authorList>
    </citation>
    <scope>NUCLEOTIDE SEQUENCE [LARGE SCALE GENOMIC DNA]</scope>
    <source>
        <strain evidence="3">LS1_29</strain>
    </source>
</reference>
<comment type="caution">
    <text evidence="2">The sequence shown here is derived from an EMBL/GenBank/DDBJ whole genome shotgun (WGS) entry which is preliminary data.</text>
</comment>
<gene>
    <name evidence="2" type="ORF">RIF23_08565</name>
</gene>
<feature type="domain" description="SAF" evidence="1">
    <location>
        <begin position="50"/>
        <end position="112"/>
    </location>
</feature>
<dbReference type="Pfam" id="PF08666">
    <property type="entry name" value="SAF"/>
    <property type="match status" value="1"/>
</dbReference>
<dbReference type="InterPro" id="IPR013974">
    <property type="entry name" value="SAF"/>
</dbReference>
<evidence type="ECO:0000313" key="3">
    <source>
        <dbReference type="Proteomes" id="UP001250214"/>
    </source>
</evidence>
<dbReference type="EMBL" id="JAVLVT010000003">
    <property type="protein sequence ID" value="MDS1270345.1"/>
    <property type="molecule type" value="Genomic_DNA"/>
</dbReference>
<evidence type="ECO:0000313" key="2">
    <source>
        <dbReference type="EMBL" id="MDS1270345.1"/>
    </source>
</evidence>
<organism evidence="2 3">
    <name type="scientific">Lipingzhangella rawalii</name>
    <dbReference type="NCBI Taxonomy" id="2055835"/>
    <lineage>
        <taxon>Bacteria</taxon>
        <taxon>Bacillati</taxon>
        <taxon>Actinomycetota</taxon>
        <taxon>Actinomycetes</taxon>
        <taxon>Streptosporangiales</taxon>
        <taxon>Nocardiopsidaceae</taxon>
        <taxon>Lipingzhangella</taxon>
    </lineage>
</organism>
<keyword evidence="3" id="KW-1185">Reference proteome</keyword>
<proteinExistence type="predicted"/>
<dbReference type="Proteomes" id="UP001250214">
    <property type="component" value="Unassembled WGS sequence"/>
</dbReference>
<dbReference type="CDD" id="cd11614">
    <property type="entry name" value="SAF_CpaB_FlgA_like"/>
    <property type="match status" value="1"/>
</dbReference>
<dbReference type="SMART" id="SM00858">
    <property type="entry name" value="SAF"/>
    <property type="match status" value="1"/>
</dbReference>